<feature type="transmembrane region" description="Helical" evidence="6">
    <location>
        <begin position="174"/>
        <end position="193"/>
    </location>
</feature>
<keyword evidence="3 6" id="KW-0812">Transmembrane</keyword>
<dbReference type="Proteomes" id="UP000186559">
    <property type="component" value="Chromosome"/>
</dbReference>
<dbReference type="PANTHER" id="PTHR30482">
    <property type="entry name" value="HIGH-AFFINITY BRANCHED-CHAIN AMINO ACID TRANSPORT SYSTEM PERMEASE"/>
    <property type="match status" value="1"/>
</dbReference>
<organism evidence="7 8">
    <name type="scientific">Salipiger profundus</name>
    <dbReference type="NCBI Taxonomy" id="1229727"/>
    <lineage>
        <taxon>Bacteria</taxon>
        <taxon>Pseudomonadati</taxon>
        <taxon>Pseudomonadota</taxon>
        <taxon>Alphaproteobacteria</taxon>
        <taxon>Rhodobacterales</taxon>
        <taxon>Roseobacteraceae</taxon>
        <taxon>Salipiger</taxon>
    </lineage>
</organism>
<dbReference type="STRING" id="1229727.Ga0080559_TMP3597"/>
<feature type="transmembrane region" description="Helical" evidence="6">
    <location>
        <begin position="12"/>
        <end position="33"/>
    </location>
</feature>
<evidence type="ECO:0000313" key="7">
    <source>
        <dbReference type="EMBL" id="APX24393.1"/>
    </source>
</evidence>
<dbReference type="PANTHER" id="PTHR30482:SF17">
    <property type="entry name" value="ABC TRANSPORTER ATP-BINDING PROTEIN"/>
    <property type="match status" value="1"/>
</dbReference>
<evidence type="ECO:0000256" key="2">
    <source>
        <dbReference type="ARBA" id="ARBA00022475"/>
    </source>
</evidence>
<dbReference type="EMBL" id="CP014796">
    <property type="protein sequence ID" value="APX24393.1"/>
    <property type="molecule type" value="Genomic_DNA"/>
</dbReference>
<dbReference type="GO" id="GO:0015658">
    <property type="term" value="F:branched-chain amino acid transmembrane transporter activity"/>
    <property type="evidence" value="ECO:0007669"/>
    <property type="project" value="InterPro"/>
</dbReference>
<feature type="transmembrane region" description="Helical" evidence="6">
    <location>
        <begin position="294"/>
        <end position="312"/>
    </location>
</feature>
<name>A0A1U7D8E1_9RHOB</name>
<dbReference type="CDD" id="cd06581">
    <property type="entry name" value="TM_PBP1_LivM_like"/>
    <property type="match status" value="1"/>
</dbReference>
<dbReference type="RefSeq" id="WP_017467400.1">
    <property type="nucleotide sequence ID" value="NZ_BMEW01000008.1"/>
</dbReference>
<feature type="transmembrane region" description="Helical" evidence="6">
    <location>
        <begin position="40"/>
        <end position="67"/>
    </location>
</feature>
<reference evidence="7 8" key="1">
    <citation type="submission" date="2016-03" db="EMBL/GenBank/DDBJ databases">
        <title>Deep-sea bacteria in the southern Pacific.</title>
        <authorList>
            <person name="Tang K."/>
        </authorList>
    </citation>
    <scope>NUCLEOTIDE SEQUENCE [LARGE SCALE GENOMIC DNA]</scope>
    <source>
        <strain evidence="7 8">JLT2016</strain>
    </source>
</reference>
<keyword evidence="2" id="KW-1003">Cell membrane</keyword>
<gene>
    <name evidence="7" type="ORF">Ga0080559_TMP3597</name>
</gene>
<keyword evidence="8" id="KW-1185">Reference proteome</keyword>
<evidence type="ECO:0000256" key="1">
    <source>
        <dbReference type="ARBA" id="ARBA00004651"/>
    </source>
</evidence>
<proteinExistence type="predicted"/>
<dbReference type="OrthoDB" id="9034298at2"/>
<dbReference type="AlphaFoldDB" id="A0A1U7D8E1"/>
<sequence length="348" mass="37210">MEKPVTRDPGFYVMVAIGLAVMFAAPVMLDLFTIMQITQYVVLSVFALSLGYIWGFGGILSFGQAAFFGLGAYTFAVASINMGSTTIPMVLAFVIPTIFGAALGYFMFYGRLSDVYLGVVTLVVALIFWKLINHTAGPEYSIGEARLGGFNGIPSIPTLHVPGDPGAWLDPGQMFQVFMAFLIIIYIALRFLIASDFGRVSIGIRENETRASLLGYDVRKQKVVVFAIGGGIAGIAGAMWATYQAFIDPNSVSMEMSAKALVWVMAGGVGTLVGPIIGCILLQWLTLQLGTVDVVNSIAVLGAIMMILVLALPKGIVPTARSLMLGGYVLWKRNHGQGQAMPGKAVKE</sequence>
<evidence type="ECO:0000256" key="6">
    <source>
        <dbReference type="SAM" id="Phobius"/>
    </source>
</evidence>
<dbReference type="InterPro" id="IPR001851">
    <property type="entry name" value="ABC_transp_permease"/>
</dbReference>
<dbReference type="InterPro" id="IPR043428">
    <property type="entry name" value="LivM-like"/>
</dbReference>
<dbReference type="GO" id="GO:0005886">
    <property type="term" value="C:plasma membrane"/>
    <property type="evidence" value="ECO:0007669"/>
    <property type="project" value="UniProtKB-SubCell"/>
</dbReference>
<evidence type="ECO:0000256" key="3">
    <source>
        <dbReference type="ARBA" id="ARBA00022692"/>
    </source>
</evidence>
<feature type="transmembrane region" description="Helical" evidence="6">
    <location>
        <begin position="87"/>
        <end position="108"/>
    </location>
</feature>
<keyword evidence="4 6" id="KW-1133">Transmembrane helix</keyword>
<dbReference type="KEGG" id="tpro:Ga0080559_TMP3597"/>
<keyword evidence="5 6" id="KW-0472">Membrane</keyword>
<dbReference type="Pfam" id="PF02653">
    <property type="entry name" value="BPD_transp_2"/>
    <property type="match status" value="1"/>
</dbReference>
<comment type="subcellular location">
    <subcellularLocation>
        <location evidence="1">Cell membrane</location>
        <topology evidence="1">Multi-pass membrane protein</topology>
    </subcellularLocation>
</comment>
<evidence type="ECO:0000256" key="5">
    <source>
        <dbReference type="ARBA" id="ARBA00023136"/>
    </source>
</evidence>
<protein>
    <submittedName>
        <fullName evidence="7">Amino acid/amide ABC transporter membrane protein 2, HAAT family</fullName>
    </submittedName>
</protein>
<evidence type="ECO:0000313" key="8">
    <source>
        <dbReference type="Proteomes" id="UP000186559"/>
    </source>
</evidence>
<evidence type="ECO:0000256" key="4">
    <source>
        <dbReference type="ARBA" id="ARBA00022989"/>
    </source>
</evidence>
<accession>A0A1U7D8E1</accession>
<feature type="transmembrane region" description="Helical" evidence="6">
    <location>
        <begin position="115"/>
        <end position="132"/>
    </location>
</feature>
<feature type="transmembrane region" description="Helical" evidence="6">
    <location>
        <begin position="223"/>
        <end position="241"/>
    </location>
</feature>
<feature type="transmembrane region" description="Helical" evidence="6">
    <location>
        <begin position="261"/>
        <end position="282"/>
    </location>
</feature>